<feature type="binding site" evidence="12">
    <location>
        <position position="286"/>
    </location>
    <ligand>
        <name>[2Fe-2S] cluster</name>
        <dbReference type="ChEBI" id="CHEBI:190135"/>
    </ligand>
</feature>
<evidence type="ECO:0000256" key="10">
    <source>
        <dbReference type="ARBA" id="ARBA00034078"/>
    </source>
</evidence>
<dbReference type="PANTHER" id="PTHR43513:SF3">
    <property type="entry name" value="DIHYDROOROTATE DEHYDROGENASE B (NAD(+)), ELECTRON TRANSFER SUBUNIT-RELATED"/>
    <property type="match status" value="1"/>
</dbReference>
<evidence type="ECO:0000256" key="12">
    <source>
        <dbReference type="PIRSR" id="PIRSR006816-2"/>
    </source>
</evidence>
<keyword evidence="15" id="KW-1185">Reference proteome</keyword>
<evidence type="ECO:0000256" key="7">
    <source>
        <dbReference type="ARBA" id="ARBA00022982"/>
    </source>
</evidence>
<organism evidence="14 15">
    <name type="scientific">Galliscardovia ingluviei</name>
    <dbReference type="NCBI Taxonomy" id="1769422"/>
    <lineage>
        <taxon>Bacteria</taxon>
        <taxon>Bacillati</taxon>
        <taxon>Actinomycetota</taxon>
        <taxon>Actinomycetes</taxon>
        <taxon>Bifidobacteriales</taxon>
        <taxon>Bifidobacteriaceae</taxon>
        <taxon>Galliscardovia</taxon>
    </lineage>
</organism>
<reference evidence="14" key="2">
    <citation type="submission" date="2020-09" db="EMBL/GenBank/DDBJ databases">
        <authorList>
            <person name="Sun Q."/>
            <person name="Sedlacek I."/>
        </authorList>
    </citation>
    <scope>NUCLEOTIDE SEQUENCE</scope>
    <source>
        <strain evidence="14">CCM 8606</strain>
    </source>
</reference>
<feature type="domain" description="FAD-binding FR-type" evidence="13">
    <location>
        <begin position="39"/>
        <end position="136"/>
    </location>
</feature>
<evidence type="ECO:0000259" key="13">
    <source>
        <dbReference type="PROSITE" id="PS51384"/>
    </source>
</evidence>
<evidence type="ECO:0000256" key="8">
    <source>
        <dbReference type="ARBA" id="ARBA00023004"/>
    </source>
</evidence>
<feature type="binding site" evidence="11">
    <location>
        <begin position="111"/>
        <end position="112"/>
    </location>
    <ligand>
        <name>FAD</name>
        <dbReference type="ChEBI" id="CHEBI:57692"/>
    </ligand>
</feature>
<keyword evidence="9 12" id="KW-0411">Iron-sulfur</keyword>
<keyword evidence="4 12" id="KW-0001">2Fe-2S</keyword>
<comment type="cofactor">
    <cofactor evidence="10">
        <name>[2Fe-2S] cluster</name>
        <dbReference type="ChEBI" id="CHEBI:190135"/>
    </cofactor>
</comment>
<dbReference type="InterPro" id="IPR017938">
    <property type="entry name" value="Riboflavin_synthase-like_b-brl"/>
</dbReference>
<evidence type="ECO:0000256" key="6">
    <source>
        <dbReference type="ARBA" id="ARBA00022827"/>
    </source>
</evidence>
<evidence type="ECO:0000256" key="11">
    <source>
        <dbReference type="PIRSR" id="PIRSR006816-1"/>
    </source>
</evidence>
<dbReference type="Gene3D" id="2.40.30.10">
    <property type="entry name" value="Translation factors"/>
    <property type="match status" value="1"/>
</dbReference>
<dbReference type="EMBL" id="BMDH01000001">
    <property type="protein sequence ID" value="GGI13458.1"/>
    <property type="molecule type" value="Genomic_DNA"/>
</dbReference>
<dbReference type="InterPro" id="IPR019480">
    <property type="entry name" value="Dihydroorotate_DH_Fe-S-bd"/>
</dbReference>
<reference evidence="14" key="1">
    <citation type="journal article" date="2014" name="Int. J. Syst. Evol. Microbiol.">
        <title>Complete genome sequence of Corynebacterium casei LMG S-19264T (=DSM 44701T), isolated from a smear-ripened cheese.</title>
        <authorList>
            <consortium name="US DOE Joint Genome Institute (JGI-PGF)"/>
            <person name="Walter F."/>
            <person name="Albersmeier A."/>
            <person name="Kalinowski J."/>
            <person name="Ruckert C."/>
        </authorList>
    </citation>
    <scope>NUCLEOTIDE SEQUENCE</scope>
    <source>
        <strain evidence="14">CCM 8606</strain>
    </source>
</reference>
<keyword evidence="3 11" id="KW-0285">Flavoprotein</keyword>
<gene>
    <name evidence="14" type="primary">pyrK</name>
    <name evidence="14" type="ORF">GCM10007377_06060</name>
</gene>
<evidence type="ECO:0000313" key="15">
    <source>
        <dbReference type="Proteomes" id="UP000619536"/>
    </source>
</evidence>
<evidence type="ECO:0000256" key="5">
    <source>
        <dbReference type="ARBA" id="ARBA00022723"/>
    </source>
</evidence>
<dbReference type="Pfam" id="PF10418">
    <property type="entry name" value="DHODB_Fe-S_bind"/>
    <property type="match status" value="1"/>
</dbReference>
<dbReference type="Gene3D" id="3.40.50.80">
    <property type="entry name" value="Nucleotide-binding domain of ferredoxin-NADP reductase (FNR) module"/>
    <property type="match status" value="1"/>
</dbReference>
<dbReference type="GO" id="GO:0016491">
    <property type="term" value="F:oxidoreductase activity"/>
    <property type="evidence" value="ECO:0007669"/>
    <property type="project" value="InterPro"/>
</dbReference>
<evidence type="ECO:0000256" key="1">
    <source>
        <dbReference type="ARBA" id="ARBA00006422"/>
    </source>
</evidence>
<evidence type="ECO:0000256" key="4">
    <source>
        <dbReference type="ARBA" id="ARBA00022714"/>
    </source>
</evidence>
<proteinExistence type="inferred from homology"/>
<dbReference type="InterPro" id="IPR037117">
    <property type="entry name" value="Dihydroorotate_DH_ele_sf"/>
</dbReference>
<dbReference type="SUPFAM" id="SSF52343">
    <property type="entry name" value="Ferredoxin reductase-like, C-terminal NADP-linked domain"/>
    <property type="match status" value="1"/>
</dbReference>
<dbReference type="SUPFAM" id="SSF63380">
    <property type="entry name" value="Riboflavin synthase domain-like"/>
    <property type="match status" value="1"/>
</dbReference>
<accession>A0A8J3ANB1</accession>
<dbReference type="GO" id="GO:0050660">
    <property type="term" value="F:flavin adenine dinucleotide binding"/>
    <property type="evidence" value="ECO:0007669"/>
    <property type="project" value="InterPro"/>
</dbReference>
<dbReference type="Gene3D" id="2.10.240.10">
    <property type="entry name" value="Dihydroorotate dehydrogenase, electron transfer subunit"/>
    <property type="match status" value="1"/>
</dbReference>
<keyword evidence="7" id="KW-0249">Electron transport</keyword>
<dbReference type="InterPro" id="IPR017927">
    <property type="entry name" value="FAD-bd_FR_type"/>
</dbReference>
<dbReference type="GO" id="GO:0046872">
    <property type="term" value="F:metal ion binding"/>
    <property type="evidence" value="ECO:0007669"/>
    <property type="project" value="UniProtKB-KW"/>
</dbReference>
<sequence length="315" mass="34288">MTASTPVSQPMDTTLQADTTLLGDVPPIVQYALQAGFKAPRHEVRVHHVQPLTDGVIEFAIIDPYIARHAQAGQFINLYSHDDMRLMPRPFGVAQVQGDVVSVIFAVVGEGTEEFSHMRQGDTIDVLGPLGKPYAIDMPAHYVLVGGGLGVPPLIRTAQLLRQQHAEHTSTDTASRSVTTAVLGYRNVHFADSMMQAYADQTLSIDDSQGNVIDVLQHDIAQHITVVTSDERGSGHMAVDEQGLPYVLLSCGPHGMMKAVAHWAAEHHMQCQLSLEQRMGCGYGTCVVCTVDTARGRLKVCNDGPVFTREELGWN</sequence>
<evidence type="ECO:0000256" key="3">
    <source>
        <dbReference type="ARBA" id="ARBA00022630"/>
    </source>
</evidence>
<dbReference type="PANTHER" id="PTHR43513">
    <property type="entry name" value="DIHYDROOROTATE DEHYDROGENASE B (NAD(+)), ELECTRON TRANSFER SUBUNIT"/>
    <property type="match status" value="1"/>
</dbReference>
<feature type="binding site" evidence="12">
    <location>
        <position position="289"/>
    </location>
    <ligand>
        <name>[2Fe-2S] cluster</name>
        <dbReference type="ChEBI" id="CHEBI:190135"/>
    </ligand>
</feature>
<dbReference type="GO" id="GO:0006221">
    <property type="term" value="P:pyrimidine nucleotide biosynthetic process"/>
    <property type="evidence" value="ECO:0007669"/>
    <property type="project" value="InterPro"/>
</dbReference>
<feature type="binding site" evidence="12">
    <location>
        <position position="281"/>
    </location>
    <ligand>
        <name>[2Fe-2S] cluster</name>
        <dbReference type="ChEBI" id="CHEBI:190135"/>
    </ligand>
</feature>
<dbReference type="InterPro" id="IPR012165">
    <property type="entry name" value="Cyt_c3_hydrogenase_gsu"/>
</dbReference>
<comment type="cofactor">
    <cofactor evidence="12">
        <name>[2Fe-2S] cluster</name>
        <dbReference type="ChEBI" id="CHEBI:190135"/>
    </cofactor>
    <text evidence="12">Binds 1 [2Fe-2S] cluster per subunit.</text>
</comment>
<evidence type="ECO:0000313" key="14">
    <source>
        <dbReference type="EMBL" id="GGI13458.1"/>
    </source>
</evidence>
<name>A0A8J3ANB1_9BIFI</name>
<dbReference type="PIRSF" id="PIRSF006816">
    <property type="entry name" value="Cyc3_hyd_g"/>
    <property type="match status" value="1"/>
</dbReference>
<dbReference type="InterPro" id="IPR039261">
    <property type="entry name" value="FNR_nucleotide-bd"/>
</dbReference>
<dbReference type="Proteomes" id="UP000619536">
    <property type="component" value="Unassembled WGS sequence"/>
</dbReference>
<keyword evidence="8 12" id="KW-0408">Iron</keyword>
<dbReference type="PROSITE" id="PS51384">
    <property type="entry name" value="FAD_FR"/>
    <property type="match status" value="1"/>
</dbReference>
<evidence type="ECO:0000256" key="9">
    <source>
        <dbReference type="ARBA" id="ARBA00023014"/>
    </source>
</evidence>
<protein>
    <submittedName>
        <fullName evidence="14">2-polyprenylphenol hydroxylase</fullName>
    </submittedName>
</protein>
<evidence type="ECO:0000256" key="2">
    <source>
        <dbReference type="ARBA" id="ARBA00022448"/>
    </source>
</evidence>
<keyword evidence="6 11" id="KW-0274">FAD</keyword>
<dbReference type="GO" id="GO:0051537">
    <property type="term" value="F:2 iron, 2 sulfur cluster binding"/>
    <property type="evidence" value="ECO:0007669"/>
    <property type="project" value="UniProtKB-KW"/>
</dbReference>
<comment type="cofactor">
    <cofactor evidence="11">
        <name>FAD</name>
        <dbReference type="ChEBI" id="CHEBI:57692"/>
    </cofactor>
    <text evidence="11">Binds 1 FAD per subunit.</text>
</comment>
<comment type="caution">
    <text evidence="14">The sequence shown here is derived from an EMBL/GenBank/DDBJ whole genome shotgun (WGS) entry which is preliminary data.</text>
</comment>
<keyword evidence="5 12" id="KW-0479">Metal-binding</keyword>
<comment type="similarity">
    <text evidence="1">Belongs to the PyrK family.</text>
</comment>
<dbReference type="AlphaFoldDB" id="A0A8J3ANB1"/>
<keyword evidence="2" id="KW-0813">Transport</keyword>
<feature type="binding site" evidence="12">
    <location>
        <position position="301"/>
    </location>
    <ligand>
        <name>[2Fe-2S] cluster</name>
        <dbReference type="ChEBI" id="CHEBI:190135"/>
    </ligand>
</feature>
<dbReference type="InterPro" id="IPR050353">
    <property type="entry name" value="PyrK_electron_transfer"/>
</dbReference>